<keyword evidence="1" id="KW-0472">Membrane</keyword>
<accession>A0A5A9XMR8</accession>
<feature type="transmembrane region" description="Helical" evidence="1">
    <location>
        <begin position="111"/>
        <end position="131"/>
    </location>
</feature>
<sequence length="138" mass="14440">MEIFRGIADKVNHSVEISGTGGDNDSQVTTTHVAVVRIGNRHVRIKSSEAVLVNNGDRIVVAGSGGRGLFKALAYRNVTTGATGNAGRIPPLFLGSLSIGFGSYFSGPLSYILMLIGAGLIVYAIRIFMAVSKLSSTV</sequence>
<gene>
    <name evidence="2" type="ORF">ET418_04520</name>
</gene>
<proteinExistence type="predicted"/>
<organism evidence="2 3">
    <name type="scientific">Oryzomonas rubra</name>
    <dbReference type="NCBI Taxonomy" id="2509454"/>
    <lineage>
        <taxon>Bacteria</taxon>
        <taxon>Pseudomonadati</taxon>
        <taxon>Thermodesulfobacteriota</taxon>
        <taxon>Desulfuromonadia</taxon>
        <taxon>Geobacterales</taxon>
        <taxon>Geobacteraceae</taxon>
        <taxon>Oryzomonas</taxon>
    </lineage>
</organism>
<protein>
    <submittedName>
        <fullName evidence="2">Uncharacterized protein</fullName>
    </submittedName>
</protein>
<dbReference type="Proteomes" id="UP000324298">
    <property type="component" value="Unassembled WGS sequence"/>
</dbReference>
<reference evidence="2 3" key="1">
    <citation type="submission" date="2019-04" db="EMBL/GenBank/DDBJ databases">
        <title>Geobacter ruber sp. nov., ferric-reducing bacteria isolated from paddy soil.</title>
        <authorList>
            <person name="Xu Z."/>
            <person name="Masuda Y."/>
            <person name="Itoh H."/>
            <person name="Senoo K."/>
        </authorList>
    </citation>
    <scope>NUCLEOTIDE SEQUENCE [LARGE SCALE GENOMIC DNA]</scope>
    <source>
        <strain evidence="2 3">Red88</strain>
    </source>
</reference>
<evidence type="ECO:0000313" key="3">
    <source>
        <dbReference type="Proteomes" id="UP000324298"/>
    </source>
</evidence>
<evidence type="ECO:0000256" key="1">
    <source>
        <dbReference type="SAM" id="Phobius"/>
    </source>
</evidence>
<keyword evidence="3" id="KW-1185">Reference proteome</keyword>
<name>A0A5A9XMR8_9BACT</name>
<dbReference type="RefSeq" id="WP_149306381.1">
    <property type="nucleotide sequence ID" value="NZ_SRSD01000002.1"/>
</dbReference>
<dbReference type="EMBL" id="SRSD01000002">
    <property type="protein sequence ID" value="KAA0894224.1"/>
    <property type="molecule type" value="Genomic_DNA"/>
</dbReference>
<keyword evidence="1" id="KW-0812">Transmembrane</keyword>
<keyword evidence="1" id="KW-1133">Transmembrane helix</keyword>
<dbReference type="AlphaFoldDB" id="A0A5A9XMR8"/>
<dbReference type="OrthoDB" id="9849568at2"/>
<evidence type="ECO:0000313" key="2">
    <source>
        <dbReference type="EMBL" id="KAA0894224.1"/>
    </source>
</evidence>
<comment type="caution">
    <text evidence="2">The sequence shown here is derived from an EMBL/GenBank/DDBJ whole genome shotgun (WGS) entry which is preliminary data.</text>
</comment>